<accession>A0A5J4YI23</accession>
<dbReference type="GO" id="GO:0003700">
    <property type="term" value="F:DNA-binding transcription factor activity"/>
    <property type="evidence" value="ECO:0007669"/>
    <property type="project" value="InterPro"/>
</dbReference>
<dbReference type="PROSITE" id="PS50217">
    <property type="entry name" value="BZIP"/>
    <property type="match status" value="1"/>
</dbReference>
<dbReference type="SMART" id="SM00338">
    <property type="entry name" value="BRLZ"/>
    <property type="match status" value="1"/>
</dbReference>
<dbReference type="Pfam" id="PF00170">
    <property type="entry name" value="bZIP_1"/>
    <property type="match status" value="1"/>
</dbReference>
<feature type="compositionally biased region" description="Low complexity" evidence="1">
    <location>
        <begin position="106"/>
        <end position="124"/>
    </location>
</feature>
<organism evidence="3 4">
    <name type="scientific">Porphyridium purpureum</name>
    <name type="common">Red alga</name>
    <name type="synonym">Porphyridium cruentum</name>
    <dbReference type="NCBI Taxonomy" id="35688"/>
    <lineage>
        <taxon>Eukaryota</taxon>
        <taxon>Rhodophyta</taxon>
        <taxon>Bangiophyceae</taxon>
        <taxon>Porphyridiales</taxon>
        <taxon>Porphyridiaceae</taxon>
        <taxon>Porphyridium</taxon>
    </lineage>
</organism>
<sequence>MQGTTLQGARELESAHRQQQQRRGFGVIGGGNLGNPSIRDSGDSLPTDPDPSQGLFSSLPWITQGLLTSSGPSGGAMPLPQQQQQYPLPPNPPLSNRSAAFKPSPGVGMAHSGASVASGASDGAQGNSSGVSYAQGVPKAMQDFSDQDAGDDSDGGYSNSLQNRPATKAGGRQPKYSEEERRKRRAASNRLSAERSREKRRSYITGLELGIKNLQAENCDLRVVYGAYRAHASKMTEIIRAGGSQTQQVAQLEASERILKQALESVRRNGAGPP</sequence>
<dbReference type="AlphaFoldDB" id="A0A5J4YI23"/>
<gene>
    <name evidence="3" type="ORF">FVE85_4523</name>
</gene>
<proteinExistence type="predicted"/>
<feature type="region of interest" description="Disordered" evidence="1">
    <location>
        <begin position="1"/>
        <end position="198"/>
    </location>
</feature>
<evidence type="ECO:0000313" key="4">
    <source>
        <dbReference type="Proteomes" id="UP000324585"/>
    </source>
</evidence>
<dbReference type="SUPFAM" id="SSF57959">
    <property type="entry name" value="Leucine zipper domain"/>
    <property type="match status" value="1"/>
</dbReference>
<protein>
    <recommendedName>
        <fullName evidence="2">BZIP domain-containing protein</fullName>
    </recommendedName>
</protein>
<dbReference type="Gene3D" id="1.20.5.170">
    <property type="match status" value="1"/>
</dbReference>
<dbReference type="Proteomes" id="UP000324585">
    <property type="component" value="Unassembled WGS sequence"/>
</dbReference>
<evidence type="ECO:0000256" key="1">
    <source>
        <dbReference type="SAM" id="MobiDB-lite"/>
    </source>
</evidence>
<dbReference type="InterPro" id="IPR004827">
    <property type="entry name" value="bZIP"/>
</dbReference>
<dbReference type="PROSITE" id="PS00036">
    <property type="entry name" value="BZIP_BASIC"/>
    <property type="match status" value="1"/>
</dbReference>
<keyword evidence="4" id="KW-1185">Reference proteome</keyword>
<evidence type="ECO:0000313" key="3">
    <source>
        <dbReference type="EMBL" id="KAA8491106.1"/>
    </source>
</evidence>
<dbReference type="InterPro" id="IPR046347">
    <property type="entry name" value="bZIP_sf"/>
</dbReference>
<comment type="caution">
    <text evidence="3">The sequence shown here is derived from an EMBL/GenBank/DDBJ whole genome shotgun (WGS) entry which is preliminary data.</text>
</comment>
<name>A0A5J4YI23_PORPP</name>
<reference evidence="4" key="1">
    <citation type="journal article" date="2019" name="Nat. Commun.">
        <title>Expansion of phycobilisome linker gene families in mesophilic red algae.</title>
        <authorList>
            <person name="Lee J."/>
            <person name="Kim D."/>
            <person name="Bhattacharya D."/>
            <person name="Yoon H.S."/>
        </authorList>
    </citation>
    <scope>NUCLEOTIDE SEQUENCE [LARGE SCALE GENOMIC DNA]</scope>
    <source>
        <strain evidence="4">CCMP 1328</strain>
    </source>
</reference>
<dbReference type="EMBL" id="VRMN01000016">
    <property type="protein sequence ID" value="KAA8491106.1"/>
    <property type="molecule type" value="Genomic_DNA"/>
</dbReference>
<feature type="domain" description="BZIP" evidence="2">
    <location>
        <begin position="179"/>
        <end position="222"/>
    </location>
</feature>
<feature type="compositionally biased region" description="Acidic residues" evidence="1">
    <location>
        <begin position="145"/>
        <end position="154"/>
    </location>
</feature>
<evidence type="ECO:0000259" key="2">
    <source>
        <dbReference type="PROSITE" id="PS50217"/>
    </source>
</evidence>